<dbReference type="EMBL" id="QUAH01000002">
    <property type="protein sequence ID" value="RFT16728.1"/>
    <property type="molecule type" value="Genomic_DNA"/>
</dbReference>
<comment type="caution">
    <text evidence="1">The sequence shown here is derived from an EMBL/GenBank/DDBJ whole genome shotgun (WGS) entry which is preliminary data.</text>
</comment>
<gene>
    <name evidence="1" type="ORF">OP8BY_1341</name>
</gene>
<organism evidence="1 2">
    <name type="scientific">Candidatus Saccharicenans subterraneus</name>
    <dbReference type="NCBI Taxonomy" id="2508984"/>
    <lineage>
        <taxon>Bacteria</taxon>
        <taxon>Candidatus Aminicenantota</taxon>
        <taxon>Candidatus Aminicenantia</taxon>
        <taxon>Candidatus Aminicenantales</taxon>
        <taxon>Candidatus Saccharicenantaceae</taxon>
        <taxon>Candidatus Saccharicenans</taxon>
    </lineage>
</organism>
<dbReference type="PROSITE" id="PS51257">
    <property type="entry name" value="PROKAR_LIPOPROTEIN"/>
    <property type="match status" value="1"/>
</dbReference>
<evidence type="ECO:0000313" key="2">
    <source>
        <dbReference type="Proteomes" id="UP000257323"/>
    </source>
</evidence>
<sequence>MKKGILAIFVFSLLACVWLVFSPGILAQEQEASQLPISWDNWREAKASAEKYDAEGDYTRALQYYLEYIRQAEGLGRLDLAAWGKNNAAYMIIKQHKQDPTTDLAPAKKFLEEGLAIAEATEDCRLKLQSNLEYVKMFIKD</sequence>
<accession>A0A3E2BPT3</accession>
<dbReference type="Proteomes" id="UP000257323">
    <property type="component" value="Unassembled WGS sequence"/>
</dbReference>
<dbReference type="AlphaFoldDB" id="A0A3E2BPT3"/>
<evidence type="ECO:0000313" key="1">
    <source>
        <dbReference type="EMBL" id="RFT16728.1"/>
    </source>
</evidence>
<reference evidence="1 2" key="1">
    <citation type="submission" date="2018-08" db="EMBL/GenBank/DDBJ databases">
        <title>Genome analysis of the thermophilic bacterium of the candidate phylum Aminicenantes from deep subsurface aquifer revealed its physiology and ecological role.</title>
        <authorList>
            <person name="Kadnikov V.V."/>
            <person name="Mardanov A.V."/>
            <person name="Beletsky A.V."/>
            <person name="Karnachuk O.V."/>
            <person name="Ravin N.V."/>
        </authorList>
    </citation>
    <scope>NUCLEOTIDE SEQUENCE [LARGE SCALE GENOMIC DNA]</scope>
    <source>
        <strain evidence="1">BY38</strain>
    </source>
</reference>
<name>A0A3E2BPT3_9BACT</name>
<protein>
    <submittedName>
        <fullName evidence="1">Uncharacterized protein</fullName>
    </submittedName>
</protein>
<proteinExistence type="predicted"/>